<sequence>MKVLLLTLLLLLLLCSAQVLTLRCYTCSDENDDICKEATDCPESSFFCKTVESDTQLSRTCEQYCVEDYSTTCCSDDLCP</sequence>
<dbReference type="Proteomes" id="UP001488805">
    <property type="component" value="Unassembled WGS sequence"/>
</dbReference>
<dbReference type="InterPro" id="IPR035076">
    <property type="entry name" value="Toxin/TOLIP"/>
</dbReference>
<accession>A0AAW1EFE9</accession>
<feature type="domain" description="Snake toxin/toxin-like" evidence="3">
    <location>
        <begin position="22"/>
        <end position="79"/>
    </location>
</feature>
<name>A0AAW1EFE9_ZOAVI</name>
<evidence type="ECO:0000259" key="3">
    <source>
        <dbReference type="Pfam" id="PF00087"/>
    </source>
</evidence>
<feature type="signal peptide" evidence="2">
    <location>
        <begin position="1"/>
        <end position="17"/>
    </location>
</feature>
<evidence type="ECO:0000256" key="1">
    <source>
        <dbReference type="ARBA" id="ARBA00022729"/>
    </source>
</evidence>
<dbReference type="EMBL" id="JBCEZU010000329">
    <property type="protein sequence ID" value="KAK9520590.1"/>
    <property type="molecule type" value="Genomic_DNA"/>
</dbReference>
<evidence type="ECO:0000313" key="4">
    <source>
        <dbReference type="EMBL" id="KAK9520590.1"/>
    </source>
</evidence>
<dbReference type="SUPFAM" id="SSF57302">
    <property type="entry name" value="Snake toxin-like"/>
    <property type="match status" value="1"/>
</dbReference>
<comment type="caution">
    <text evidence="4">The sequence shown here is derived from an EMBL/GenBank/DDBJ whole genome shotgun (WGS) entry which is preliminary data.</text>
</comment>
<protein>
    <recommendedName>
        <fullName evidence="3">Snake toxin/toxin-like domain-containing protein</fullName>
    </recommendedName>
</protein>
<dbReference type="InterPro" id="IPR045860">
    <property type="entry name" value="Snake_toxin-like_sf"/>
</dbReference>
<dbReference type="Pfam" id="PF00087">
    <property type="entry name" value="Toxin_TOLIP"/>
    <property type="match status" value="1"/>
</dbReference>
<reference evidence="4 5" key="1">
    <citation type="journal article" date="2024" name="Genome Biol. Evol.">
        <title>Chromosome-level genome assembly of the viviparous eelpout Zoarces viviparus.</title>
        <authorList>
            <person name="Fuhrmann N."/>
            <person name="Brasseur M.V."/>
            <person name="Bakowski C.E."/>
            <person name="Podsiadlowski L."/>
            <person name="Prost S."/>
            <person name="Krehenwinkel H."/>
            <person name="Mayer C."/>
        </authorList>
    </citation>
    <scope>NUCLEOTIDE SEQUENCE [LARGE SCALE GENOMIC DNA]</scope>
    <source>
        <strain evidence="4">NO-MEL_2022_Ind0_liver</strain>
    </source>
</reference>
<keyword evidence="1 2" id="KW-0732">Signal</keyword>
<dbReference type="InterPro" id="IPR018363">
    <property type="entry name" value="CD59_antigen_CS"/>
</dbReference>
<proteinExistence type="predicted"/>
<feature type="chain" id="PRO_5043452430" description="Snake toxin/toxin-like domain-containing protein" evidence="2">
    <location>
        <begin position="18"/>
        <end position="80"/>
    </location>
</feature>
<gene>
    <name evidence="4" type="ORF">VZT92_020464</name>
</gene>
<organism evidence="4 5">
    <name type="scientific">Zoarces viviparus</name>
    <name type="common">Viviparous eelpout</name>
    <name type="synonym">Blennius viviparus</name>
    <dbReference type="NCBI Taxonomy" id="48416"/>
    <lineage>
        <taxon>Eukaryota</taxon>
        <taxon>Metazoa</taxon>
        <taxon>Chordata</taxon>
        <taxon>Craniata</taxon>
        <taxon>Vertebrata</taxon>
        <taxon>Euteleostomi</taxon>
        <taxon>Actinopterygii</taxon>
        <taxon>Neopterygii</taxon>
        <taxon>Teleostei</taxon>
        <taxon>Neoteleostei</taxon>
        <taxon>Acanthomorphata</taxon>
        <taxon>Eupercaria</taxon>
        <taxon>Perciformes</taxon>
        <taxon>Cottioidei</taxon>
        <taxon>Zoarcales</taxon>
        <taxon>Zoarcidae</taxon>
        <taxon>Zoarcinae</taxon>
        <taxon>Zoarces</taxon>
    </lineage>
</organism>
<dbReference type="PROSITE" id="PS00983">
    <property type="entry name" value="LY6_UPAR"/>
    <property type="match status" value="1"/>
</dbReference>
<evidence type="ECO:0000256" key="2">
    <source>
        <dbReference type="SAM" id="SignalP"/>
    </source>
</evidence>
<keyword evidence="5" id="KW-1185">Reference proteome</keyword>
<evidence type="ECO:0000313" key="5">
    <source>
        <dbReference type="Proteomes" id="UP001488805"/>
    </source>
</evidence>
<dbReference type="AlphaFoldDB" id="A0AAW1EFE9"/>